<sequence>MKADSISTLGCRSLIFLGLWQLSANDMNLWCHSSLIHIGVLQRLLILASLQRCGFGAVIVGSQHKCCGICWFLYAVAWFPKGATLFYALISCFLVCVGLMISKDCRVDGRRTLFLHAISVLNLL</sequence>
<dbReference type="AlphaFoldDB" id="A0ABC8QW45"/>
<feature type="transmembrane region" description="Helical" evidence="1">
    <location>
        <begin position="57"/>
        <end position="79"/>
    </location>
</feature>
<reference evidence="2 3" key="1">
    <citation type="submission" date="2024-02" db="EMBL/GenBank/DDBJ databases">
        <authorList>
            <person name="Vignale AGUSTIN F."/>
            <person name="Sosa J E."/>
            <person name="Modenutti C."/>
        </authorList>
    </citation>
    <scope>NUCLEOTIDE SEQUENCE [LARGE SCALE GENOMIC DNA]</scope>
</reference>
<name>A0ABC8QW45_9AQUA</name>
<dbReference type="EMBL" id="CAUOFW020000791">
    <property type="protein sequence ID" value="CAK9136969.1"/>
    <property type="molecule type" value="Genomic_DNA"/>
</dbReference>
<keyword evidence="3" id="KW-1185">Reference proteome</keyword>
<evidence type="ECO:0000313" key="2">
    <source>
        <dbReference type="EMBL" id="CAK9136969.1"/>
    </source>
</evidence>
<evidence type="ECO:0000313" key="3">
    <source>
        <dbReference type="Proteomes" id="UP001642360"/>
    </source>
</evidence>
<gene>
    <name evidence="2" type="ORF">ILEXP_LOCUS3983</name>
</gene>
<evidence type="ECO:0000256" key="1">
    <source>
        <dbReference type="SAM" id="Phobius"/>
    </source>
</evidence>
<protein>
    <submittedName>
        <fullName evidence="2">Uncharacterized protein</fullName>
    </submittedName>
</protein>
<organism evidence="2 3">
    <name type="scientific">Ilex paraguariensis</name>
    <name type="common">yerba mate</name>
    <dbReference type="NCBI Taxonomy" id="185542"/>
    <lineage>
        <taxon>Eukaryota</taxon>
        <taxon>Viridiplantae</taxon>
        <taxon>Streptophyta</taxon>
        <taxon>Embryophyta</taxon>
        <taxon>Tracheophyta</taxon>
        <taxon>Spermatophyta</taxon>
        <taxon>Magnoliopsida</taxon>
        <taxon>eudicotyledons</taxon>
        <taxon>Gunneridae</taxon>
        <taxon>Pentapetalae</taxon>
        <taxon>asterids</taxon>
        <taxon>campanulids</taxon>
        <taxon>Aquifoliales</taxon>
        <taxon>Aquifoliaceae</taxon>
        <taxon>Ilex</taxon>
    </lineage>
</organism>
<keyword evidence="1" id="KW-0812">Transmembrane</keyword>
<keyword evidence="1" id="KW-0472">Membrane</keyword>
<proteinExistence type="predicted"/>
<dbReference type="Proteomes" id="UP001642360">
    <property type="component" value="Unassembled WGS sequence"/>
</dbReference>
<keyword evidence="1" id="KW-1133">Transmembrane helix</keyword>
<accession>A0ABC8QW45</accession>
<comment type="caution">
    <text evidence="2">The sequence shown here is derived from an EMBL/GenBank/DDBJ whole genome shotgun (WGS) entry which is preliminary data.</text>
</comment>
<feature type="transmembrane region" description="Helical" evidence="1">
    <location>
        <begin position="85"/>
        <end position="102"/>
    </location>
</feature>